<gene>
    <name evidence="6" type="ORF">C7Y72_10285</name>
</gene>
<dbReference type="GO" id="GO:0006352">
    <property type="term" value="P:DNA-templated transcription initiation"/>
    <property type="evidence" value="ECO:0007669"/>
    <property type="project" value="InterPro"/>
</dbReference>
<dbReference type="InterPro" id="IPR007630">
    <property type="entry name" value="RNA_pol_sigma70_r4"/>
</dbReference>
<dbReference type="InterPro" id="IPR007627">
    <property type="entry name" value="RNA_pol_sigma70_r2"/>
</dbReference>
<dbReference type="GO" id="GO:0003677">
    <property type="term" value="F:DNA binding"/>
    <property type="evidence" value="ECO:0007669"/>
    <property type="project" value="UniProtKB-KW"/>
</dbReference>
<keyword evidence="3" id="KW-0238">DNA-binding</keyword>
<dbReference type="AlphaFoldDB" id="A0A2T4UL97"/>
<keyword evidence="7" id="KW-1185">Reference proteome</keyword>
<dbReference type="InterPro" id="IPR014284">
    <property type="entry name" value="RNA_pol_sigma-70_dom"/>
</dbReference>
<sequence length="251" mass="27630">MDTATTRRQELLLLRRYCDTGDFRARDTVIEGAMPLVHTVAARYANRGVDHEELVQVGAVGLVKAVDRFDPDRGLAFSSFAVPNIAGEIRRWFRDHSHALRLPRDVQEHADELRRHADALATAHGRRPTIAELAQASGLPAAVVLEVQAAVHEVRVASLDAAVTEDADAVARVDTIGTVDHGYEVAEDRALARTGLAGLRERERQIVRLRFEDGLTQSEIAQRVGISQMHVSRLLRRAIADMRATLDADAG</sequence>
<dbReference type="GO" id="GO:0016987">
    <property type="term" value="F:sigma factor activity"/>
    <property type="evidence" value="ECO:0007669"/>
    <property type="project" value="UniProtKB-KW"/>
</dbReference>
<dbReference type="Gene3D" id="1.20.120.1810">
    <property type="match status" value="1"/>
</dbReference>
<dbReference type="InterPro" id="IPR000943">
    <property type="entry name" value="RNA_pol_sigma70"/>
</dbReference>
<dbReference type="PANTHER" id="PTHR30385:SF4">
    <property type="entry name" value="RNA POLYMERASE SIGMA-E FACTOR"/>
    <property type="match status" value="1"/>
</dbReference>
<dbReference type="NCBIfam" id="TIGR02937">
    <property type="entry name" value="sigma70-ECF"/>
    <property type="match status" value="1"/>
</dbReference>
<protein>
    <submittedName>
        <fullName evidence="6">B/F/G family RNA polymerase sigma-70 factor</fullName>
    </submittedName>
</protein>
<proteinExistence type="predicted"/>
<name>A0A2T4UL97_9ACTN</name>
<evidence type="ECO:0000313" key="7">
    <source>
        <dbReference type="Proteomes" id="UP000240739"/>
    </source>
</evidence>
<dbReference type="SUPFAM" id="SSF88946">
    <property type="entry name" value="Sigma2 domain of RNA polymerase sigma factors"/>
    <property type="match status" value="1"/>
</dbReference>
<evidence type="ECO:0000256" key="3">
    <source>
        <dbReference type="ARBA" id="ARBA00023125"/>
    </source>
</evidence>
<dbReference type="SUPFAM" id="SSF88659">
    <property type="entry name" value="Sigma3 and sigma4 domains of RNA polymerase sigma factors"/>
    <property type="match status" value="2"/>
</dbReference>
<reference evidence="6 7" key="1">
    <citation type="submission" date="2018-03" db="EMBL/GenBank/DDBJ databases">
        <title>Aquarubrobacter algicola gen. nov., sp. nov., a novel actinobacterium isolated from shallow eutrophic lake during the end of cyanobacterial harmful algal blooms.</title>
        <authorList>
            <person name="Chun S.J."/>
        </authorList>
    </citation>
    <scope>NUCLEOTIDE SEQUENCE [LARGE SCALE GENOMIC DNA]</scope>
    <source>
        <strain evidence="6 7">Seoho-28</strain>
    </source>
</reference>
<dbReference type="PANTHER" id="PTHR30385">
    <property type="entry name" value="SIGMA FACTOR F FLAGELLAR"/>
    <property type="match status" value="1"/>
</dbReference>
<keyword evidence="1" id="KW-0805">Transcription regulation</keyword>
<evidence type="ECO:0000256" key="1">
    <source>
        <dbReference type="ARBA" id="ARBA00023015"/>
    </source>
</evidence>
<comment type="caution">
    <text evidence="6">The sequence shown here is derived from an EMBL/GenBank/DDBJ whole genome shotgun (WGS) entry which is preliminary data.</text>
</comment>
<dbReference type="Pfam" id="PF04542">
    <property type="entry name" value="Sigma70_r2"/>
    <property type="match status" value="1"/>
</dbReference>
<dbReference type="InterPro" id="IPR013325">
    <property type="entry name" value="RNA_pol_sigma_r2"/>
</dbReference>
<dbReference type="InterPro" id="IPR013324">
    <property type="entry name" value="RNA_pol_sigma_r3/r4-like"/>
</dbReference>
<dbReference type="Pfam" id="PF04545">
    <property type="entry name" value="Sigma70_r4"/>
    <property type="match status" value="1"/>
</dbReference>
<feature type="domain" description="RNA polymerase sigma-70" evidence="5">
    <location>
        <begin position="53"/>
        <end position="66"/>
    </location>
</feature>
<accession>A0A2T4UL97</accession>
<evidence type="ECO:0000256" key="2">
    <source>
        <dbReference type="ARBA" id="ARBA00023082"/>
    </source>
</evidence>
<evidence type="ECO:0000259" key="5">
    <source>
        <dbReference type="PROSITE" id="PS00715"/>
    </source>
</evidence>
<organism evidence="6 7">
    <name type="scientific">Paraconexibacter algicola</name>
    <dbReference type="NCBI Taxonomy" id="2133960"/>
    <lineage>
        <taxon>Bacteria</taxon>
        <taxon>Bacillati</taxon>
        <taxon>Actinomycetota</taxon>
        <taxon>Thermoleophilia</taxon>
        <taxon>Solirubrobacterales</taxon>
        <taxon>Paraconexibacteraceae</taxon>
        <taxon>Paraconexibacter</taxon>
    </lineage>
</organism>
<keyword evidence="2" id="KW-0731">Sigma factor</keyword>
<dbReference type="OrthoDB" id="9804285at2"/>
<dbReference type="Proteomes" id="UP000240739">
    <property type="component" value="Unassembled WGS sequence"/>
</dbReference>
<dbReference type="EMBL" id="PYYB01000001">
    <property type="protein sequence ID" value="PTL60007.1"/>
    <property type="molecule type" value="Genomic_DNA"/>
</dbReference>
<evidence type="ECO:0000313" key="6">
    <source>
        <dbReference type="EMBL" id="PTL60007.1"/>
    </source>
</evidence>
<dbReference type="NCBIfam" id="TIGR02980">
    <property type="entry name" value="SigBFG"/>
    <property type="match status" value="1"/>
</dbReference>
<dbReference type="RefSeq" id="WP_107568651.1">
    <property type="nucleotide sequence ID" value="NZ_PYYB01000001.1"/>
</dbReference>
<keyword evidence="4" id="KW-0804">Transcription</keyword>
<evidence type="ECO:0000256" key="4">
    <source>
        <dbReference type="ARBA" id="ARBA00023163"/>
    </source>
</evidence>
<dbReference type="InterPro" id="IPR014322">
    <property type="entry name" value="RNA_pol_sigma-B/F/G"/>
</dbReference>
<dbReference type="Gene3D" id="1.20.140.160">
    <property type="match status" value="1"/>
</dbReference>
<dbReference type="PRINTS" id="PR00046">
    <property type="entry name" value="SIGMA70FCT"/>
</dbReference>
<dbReference type="PROSITE" id="PS00715">
    <property type="entry name" value="SIGMA70_1"/>
    <property type="match status" value="1"/>
</dbReference>
<dbReference type="CDD" id="cd06171">
    <property type="entry name" value="Sigma70_r4"/>
    <property type="match status" value="1"/>
</dbReference>
<dbReference type="InterPro" id="IPR007624">
    <property type="entry name" value="RNA_pol_sigma70_r3"/>
</dbReference>
<dbReference type="Pfam" id="PF04539">
    <property type="entry name" value="Sigma70_r3"/>
    <property type="match status" value="1"/>
</dbReference>